<keyword evidence="2" id="KW-1185">Reference proteome</keyword>
<evidence type="ECO:0000313" key="2">
    <source>
        <dbReference type="Proteomes" id="UP000193862"/>
    </source>
</evidence>
<dbReference type="EMBL" id="FWFS01000001">
    <property type="protein sequence ID" value="SLN13049.1"/>
    <property type="molecule type" value="Genomic_DNA"/>
</dbReference>
<organism evidence="1 2">
    <name type="scientific">Aquimixticola soesokkakensis</name>
    <dbReference type="NCBI Taxonomy" id="1519096"/>
    <lineage>
        <taxon>Bacteria</taxon>
        <taxon>Pseudomonadati</taxon>
        <taxon>Pseudomonadota</taxon>
        <taxon>Alphaproteobacteria</taxon>
        <taxon>Rhodobacterales</taxon>
        <taxon>Paracoccaceae</taxon>
        <taxon>Aquimixticola</taxon>
    </lineage>
</organism>
<evidence type="ECO:0000313" key="1">
    <source>
        <dbReference type="EMBL" id="SLN13049.1"/>
    </source>
</evidence>
<accession>A0A1Y5REX0</accession>
<dbReference type="Proteomes" id="UP000193862">
    <property type="component" value="Unassembled WGS sequence"/>
</dbReference>
<name>A0A1Y5REX0_9RHOB</name>
<proteinExistence type="predicted"/>
<protein>
    <recommendedName>
        <fullName evidence="3">Flagellar FliJ protein</fullName>
    </recommendedName>
</protein>
<gene>
    <name evidence="1" type="ORF">AQS8620_00165</name>
</gene>
<evidence type="ECO:0008006" key="3">
    <source>
        <dbReference type="Google" id="ProtNLM"/>
    </source>
</evidence>
<reference evidence="1 2" key="1">
    <citation type="submission" date="2017-03" db="EMBL/GenBank/DDBJ databases">
        <authorList>
            <person name="Afonso C.L."/>
            <person name="Miller P.J."/>
            <person name="Scott M.A."/>
            <person name="Spackman E."/>
            <person name="Goraichik I."/>
            <person name="Dimitrov K.M."/>
            <person name="Suarez D.L."/>
            <person name="Swayne D.E."/>
        </authorList>
    </citation>
    <scope>NUCLEOTIDE SEQUENCE [LARGE SCALE GENOMIC DNA]</scope>
    <source>
        <strain evidence="1 2">CECT 8620</strain>
    </source>
</reference>
<sequence length="118" mass="13430">MTQKDLQRLQALAQLVLDREMAALSRVAQKEQAQRAILDDLDAQLAQCQAALEAATDIEAFQISGTDANFRLWLTQQRRQEMRKLSQLAALREDQTERVRTAFGRDEVMGKLCAGRKR</sequence>
<dbReference type="AlphaFoldDB" id="A0A1Y5REX0"/>